<organism evidence="2 3">
    <name type="scientific">Rhizoctonia solani</name>
    <dbReference type="NCBI Taxonomy" id="456999"/>
    <lineage>
        <taxon>Eukaryota</taxon>
        <taxon>Fungi</taxon>
        <taxon>Dikarya</taxon>
        <taxon>Basidiomycota</taxon>
        <taxon>Agaricomycotina</taxon>
        <taxon>Agaricomycetes</taxon>
        <taxon>Cantharellales</taxon>
        <taxon>Ceratobasidiaceae</taxon>
        <taxon>Rhizoctonia</taxon>
    </lineage>
</organism>
<comment type="caution">
    <text evidence="2">The sequence shown here is derived from an EMBL/GenBank/DDBJ whole genome shotgun (WGS) entry which is preliminary data.</text>
</comment>
<sequence length="197" mass="21727">MQGTGATSDTSESTPTSTPGGGLMFWLDPEGKEGPQSLYSACVYCWWHYLASTPTAFQNFAQWHCHSFLLAPPVVSAPLSASELHAAILNLVLLYPTNPPNVPASSHASSPALTVSEESLLTQPADVTALPTFQLSNSPNSSKVLWRAPTPPTHNWPLFSFKGWSQEEIQRHREAWDLTYRQGEEVTMLINFSNWLL</sequence>
<evidence type="ECO:0000313" key="3">
    <source>
        <dbReference type="Proteomes" id="UP000663846"/>
    </source>
</evidence>
<feature type="region of interest" description="Disordered" evidence="1">
    <location>
        <begin position="1"/>
        <end position="23"/>
    </location>
</feature>
<evidence type="ECO:0000313" key="2">
    <source>
        <dbReference type="EMBL" id="CAE6336808.1"/>
    </source>
</evidence>
<dbReference type="Proteomes" id="UP000663846">
    <property type="component" value="Unassembled WGS sequence"/>
</dbReference>
<dbReference type="EMBL" id="CAJMWS010000013">
    <property type="protein sequence ID" value="CAE6336808.1"/>
    <property type="molecule type" value="Genomic_DNA"/>
</dbReference>
<reference evidence="2" key="1">
    <citation type="submission" date="2021-01" db="EMBL/GenBank/DDBJ databases">
        <authorList>
            <person name="Kaushik A."/>
        </authorList>
    </citation>
    <scope>NUCLEOTIDE SEQUENCE</scope>
    <source>
        <strain evidence="2">AG1-1C</strain>
    </source>
</reference>
<proteinExistence type="predicted"/>
<feature type="compositionally biased region" description="Low complexity" evidence="1">
    <location>
        <begin position="7"/>
        <end position="18"/>
    </location>
</feature>
<dbReference type="AlphaFoldDB" id="A0A8H2W681"/>
<accession>A0A8H2W681</accession>
<protein>
    <submittedName>
        <fullName evidence="2">Uncharacterized protein</fullName>
    </submittedName>
</protein>
<gene>
    <name evidence="2" type="ORF">RDB_LOCUS1192</name>
</gene>
<evidence type="ECO:0000256" key="1">
    <source>
        <dbReference type="SAM" id="MobiDB-lite"/>
    </source>
</evidence>
<name>A0A8H2W681_9AGAM</name>